<reference evidence="1" key="1">
    <citation type="journal article" date="2015" name="Nature">
        <title>Complex archaea that bridge the gap between prokaryotes and eukaryotes.</title>
        <authorList>
            <person name="Spang A."/>
            <person name="Saw J.H."/>
            <person name="Jorgensen S.L."/>
            <person name="Zaremba-Niedzwiedzka K."/>
            <person name="Martijn J."/>
            <person name="Lind A.E."/>
            <person name="van Eijk R."/>
            <person name="Schleper C."/>
            <person name="Guy L."/>
            <person name="Ettema T.J."/>
        </authorList>
    </citation>
    <scope>NUCLEOTIDE SEQUENCE</scope>
</reference>
<dbReference type="EMBL" id="LAZR01017784">
    <property type="protein sequence ID" value="KKL98977.1"/>
    <property type="molecule type" value="Genomic_DNA"/>
</dbReference>
<proteinExistence type="predicted"/>
<sequence>MNGLGHLGMDECIGDTHLAEPAFGTVPETKWDLSHIAPTGSLSLTIADATDADLAAFFATPAGQLFVAKGGAVEVGDVFTVSGTGDTTDNALQAAKGAAVAADDVFKVTNIGGGTQAVIFLHGDLSGPNGTIQVVVTDGADANLAAFFAAAAGELYVAKGSIAIGVGDIFHINSANDTTDDALETAKGGVVAQHDLFVVTDILIEAVIYVGNAVAVYAFSQDKISKLSQTAANRVIAGTALRAYVYTYTVVEYVAPDGVVFTLEGFGNSVVLPHTAGVAKEVIFVAPAGASLLDFEICSTSIGATQGIITFDNQILLGIIKEGVTPSKNSETPFSGIWGGIQSFGGVATVSATGKHDTGLSSDAFIDGGPLILGRFTEIRPTTGTILAYRVID</sequence>
<organism evidence="1">
    <name type="scientific">marine sediment metagenome</name>
    <dbReference type="NCBI Taxonomy" id="412755"/>
    <lineage>
        <taxon>unclassified sequences</taxon>
        <taxon>metagenomes</taxon>
        <taxon>ecological metagenomes</taxon>
    </lineage>
</organism>
<gene>
    <name evidence="1" type="ORF">LCGC14_1819030</name>
</gene>
<accession>A0A0F9JJ12</accession>
<evidence type="ECO:0000313" key="1">
    <source>
        <dbReference type="EMBL" id="KKL98977.1"/>
    </source>
</evidence>
<dbReference type="AlphaFoldDB" id="A0A0F9JJ12"/>
<protein>
    <submittedName>
        <fullName evidence="1">Uncharacterized protein</fullName>
    </submittedName>
</protein>
<name>A0A0F9JJ12_9ZZZZ</name>
<comment type="caution">
    <text evidence="1">The sequence shown here is derived from an EMBL/GenBank/DDBJ whole genome shotgun (WGS) entry which is preliminary data.</text>
</comment>